<dbReference type="AlphaFoldDB" id="A0A562RIX6"/>
<evidence type="ECO:0000313" key="2">
    <source>
        <dbReference type="EMBL" id="TWI69039.1"/>
    </source>
</evidence>
<dbReference type="RefSeq" id="WP_145646734.1">
    <property type="nucleotide sequence ID" value="NZ_VLLB01000001.1"/>
</dbReference>
<dbReference type="Proteomes" id="UP000318431">
    <property type="component" value="Unassembled WGS sequence"/>
</dbReference>
<accession>A0A562RIX6</accession>
<feature type="compositionally biased region" description="Polar residues" evidence="1">
    <location>
        <begin position="196"/>
        <end position="207"/>
    </location>
</feature>
<protein>
    <submittedName>
        <fullName evidence="2">Uncharacterized protein DUF1376</fullName>
    </submittedName>
</protein>
<organism evidence="2 3">
    <name type="scientific">Pseudoduganella lurida</name>
    <dbReference type="NCBI Taxonomy" id="1036180"/>
    <lineage>
        <taxon>Bacteria</taxon>
        <taxon>Pseudomonadati</taxon>
        <taxon>Pseudomonadota</taxon>
        <taxon>Betaproteobacteria</taxon>
        <taxon>Burkholderiales</taxon>
        <taxon>Oxalobacteraceae</taxon>
        <taxon>Telluria group</taxon>
        <taxon>Pseudoduganella</taxon>
    </lineage>
</organism>
<feature type="region of interest" description="Disordered" evidence="1">
    <location>
        <begin position="163"/>
        <end position="226"/>
    </location>
</feature>
<proteinExistence type="predicted"/>
<dbReference type="OrthoDB" id="5526813at2"/>
<dbReference type="Pfam" id="PF07120">
    <property type="entry name" value="DUF1376"/>
    <property type="match status" value="1"/>
</dbReference>
<evidence type="ECO:0000256" key="1">
    <source>
        <dbReference type="SAM" id="MobiDB-lite"/>
    </source>
</evidence>
<keyword evidence="3" id="KW-1185">Reference proteome</keyword>
<feature type="compositionally biased region" description="Basic and acidic residues" evidence="1">
    <location>
        <begin position="208"/>
        <end position="219"/>
    </location>
</feature>
<dbReference type="InterPro" id="IPR010781">
    <property type="entry name" value="DUF1376"/>
</dbReference>
<sequence length="358" mass="39121">MNPADLSALAAPLTPADCNLQDFAFMPLDVVRLRDSDLAVTAEADEFRCAVLLWCAAWHQVPAASLPDDDKVLAQYAGYGRVVKAWQKVRAGALRGWIKCADGRLYHPVVAEKANEAWMAKLRQRLKTECARIKKHNERHGTSIPFPDFDSWLSSGCPTGQPLFVPSDKPKVSQGQTRSVTGEKQSKGQGEGQGQLTTNPESGGSSDSTREDYDDDRLPPRPTLAGVDPSMRAVAIATLLTGAGVRKVTAFHPDVAVTWAQDERVTDVLLLDAVKRARESLGDEPFHVPYLKPIVVELLNPPPPKPAKPKADDWAWKRSNQGIDAKGRELGLFARGGETYPDFAARIQAAIDKRKEAA</sequence>
<dbReference type="EMBL" id="VLLB01000001">
    <property type="protein sequence ID" value="TWI69039.1"/>
    <property type="molecule type" value="Genomic_DNA"/>
</dbReference>
<gene>
    <name evidence="2" type="ORF">IP91_00104</name>
</gene>
<reference evidence="2 3" key="1">
    <citation type="journal article" date="2015" name="Stand. Genomic Sci.">
        <title>Genomic Encyclopedia of Bacterial and Archaeal Type Strains, Phase III: the genomes of soil and plant-associated and newly described type strains.</title>
        <authorList>
            <person name="Whitman W.B."/>
            <person name="Woyke T."/>
            <person name="Klenk H.P."/>
            <person name="Zhou Y."/>
            <person name="Lilburn T.G."/>
            <person name="Beck B.J."/>
            <person name="De Vos P."/>
            <person name="Vandamme P."/>
            <person name="Eisen J.A."/>
            <person name="Garrity G."/>
            <person name="Hugenholtz P."/>
            <person name="Kyrpides N.C."/>
        </authorList>
    </citation>
    <scope>NUCLEOTIDE SEQUENCE [LARGE SCALE GENOMIC DNA]</scope>
    <source>
        <strain evidence="2 3">CGMCC 1.10822</strain>
    </source>
</reference>
<name>A0A562RIX6_9BURK</name>
<evidence type="ECO:0000313" key="3">
    <source>
        <dbReference type="Proteomes" id="UP000318431"/>
    </source>
</evidence>
<comment type="caution">
    <text evidence="2">The sequence shown here is derived from an EMBL/GenBank/DDBJ whole genome shotgun (WGS) entry which is preliminary data.</text>
</comment>